<keyword evidence="3" id="KW-1185">Reference proteome</keyword>
<accession>A0A167B4U7</accession>
<dbReference type="PANTHER" id="PTHR35896:SF3">
    <property type="entry name" value="MAJOR FACILITATOR SUPERFAMILY TRANSPORTER"/>
    <property type="match status" value="1"/>
</dbReference>
<dbReference type="EMBL" id="LFIW01001804">
    <property type="protein sequence ID" value="KZL80890.1"/>
    <property type="molecule type" value="Genomic_DNA"/>
</dbReference>
<evidence type="ECO:0000313" key="2">
    <source>
        <dbReference type="EMBL" id="KZL80890.1"/>
    </source>
</evidence>
<evidence type="ECO:0000256" key="1">
    <source>
        <dbReference type="SAM" id="MobiDB-lite"/>
    </source>
</evidence>
<dbReference type="AlphaFoldDB" id="A0A167B4U7"/>
<dbReference type="Proteomes" id="UP000076584">
    <property type="component" value="Unassembled WGS sequence"/>
</dbReference>
<reference evidence="2 3" key="1">
    <citation type="submission" date="2015-06" db="EMBL/GenBank/DDBJ databases">
        <title>Survival trade-offs in plant roots during colonization by closely related pathogenic and mutualistic fungi.</title>
        <authorList>
            <person name="Hacquard S."/>
            <person name="Kracher B."/>
            <person name="Hiruma K."/>
            <person name="Weinman A."/>
            <person name="Muench P."/>
            <person name="Garrido Oter R."/>
            <person name="Ver Loren van Themaat E."/>
            <person name="Dallerey J.-F."/>
            <person name="Damm U."/>
            <person name="Henrissat B."/>
            <person name="Lespinet O."/>
            <person name="Thon M."/>
            <person name="Kemen E."/>
            <person name="McHardy A.C."/>
            <person name="Schulze-Lefert P."/>
            <person name="O'Connell R.J."/>
        </authorList>
    </citation>
    <scope>NUCLEOTIDE SEQUENCE [LARGE SCALE GENOMIC DNA]</scope>
    <source>
        <strain evidence="2 3">MAFF 238704</strain>
    </source>
</reference>
<protein>
    <submittedName>
        <fullName evidence="2">Uncharacterized protein</fullName>
    </submittedName>
</protein>
<proteinExistence type="predicted"/>
<comment type="caution">
    <text evidence="2">The sequence shown here is derived from an EMBL/GenBank/DDBJ whole genome shotgun (WGS) entry which is preliminary data.</text>
</comment>
<organism evidence="2 3">
    <name type="scientific">Colletotrichum incanum</name>
    <name type="common">Soybean anthracnose fungus</name>
    <dbReference type="NCBI Taxonomy" id="1573173"/>
    <lineage>
        <taxon>Eukaryota</taxon>
        <taxon>Fungi</taxon>
        <taxon>Dikarya</taxon>
        <taxon>Ascomycota</taxon>
        <taxon>Pezizomycotina</taxon>
        <taxon>Sordariomycetes</taxon>
        <taxon>Hypocreomycetidae</taxon>
        <taxon>Glomerellales</taxon>
        <taxon>Glomerellaceae</taxon>
        <taxon>Colletotrichum</taxon>
        <taxon>Colletotrichum spaethianum species complex</taxon>
    </lineage>
</organism>
<dbReference type="PANTHER" id="PTHR35896">
    <property type="entry name" value="IG-LIKE DOMAIN-CONTAINING PROTEIN"/>
    <property type="match status" value="1"/>
</dbReference>
<dbReference type="InterPro" id="IPR053008">
    <property type="entry name" value="Phomopsin_biosynth_assoc"/>
</dbReference>
<evidence type="ECO:0000313" key="3">
    <source>
        <dbReference type="Proteomes" id="UP000076584"/>
    </source>
</evidence>
<feature type="compositionally biased region" description="Basic and acidic residues" evidence="1">
    <location>
        <begin position="10"/>
        <end position="22"/>
    </location>
</feature>
<sequence>MSTSADEEMPLAREKRELRDLESSVSDGSIEMERDETAGFVRRSSRVHRFLNLPWWKFVVASLAIWGFIDLVNITVKLAKNRPTSTTDKDHGDLSWYCRRDCGKTLEDAEAQGCVWDELEFRFTHPECTNPEVQQDFLKSGPGPDGLWLYAIDVDWTHGAESHGNINNGSMHIIDSKELVKLVKPGLTVWHSNLWHISHCLWYWKKVSLSRFDGTLMPMARAEEAEHSYHCTRMIINYLRKKHLTDQYKTSFSF</sequence>
<name>A0A167B4U7_COLIC</name>
<gene>
    <name evidence="2" type="ORF">CI238_12405</name>
</gene>
<feature type="region of interest" description="Disordered" evidence="1">
    <location>
        <begin position="1"/>
        <end position="27"/>
    </location>
</feature>